<dbReference type="CDD" id="cd12148">
    <property type="entry name" value="fungal_TF_MHR"/>
    <property type="match status" value="1"/>
</dbReference>
<dbReference type="Pfam" id="PF00172">
    <property type="entry name" value="Zn_clus"/>
    <property type="match status" value="1"/>
</dbReference>
<keyword evidence="6" id="KW-0804">Transcription</keyword>
<dbReference type="VEuPathDB" id="FungiDB:PMAA_008300"/>
<accession>B6QWI2</accession>
<dbReference type="GO" id="GO:0003677">
    <property type="term" value="F:DNA binding"/>
    <property type="evidence" value="ECO:0007669"/>
    <property type="project" value="UniProtKB-KW"/>
</dbReference>
<feature type="coiled-coil region" evidence="8">
    <location>
        <begin position="471"/>
        <end position="498"/>
    </location>
</feature>
<dbReference type="InterPro" id="IPR001138">
    <property type="entry name" value="Zn2Cys6_DnaBD"/>
</dbReference>
<dbReference type="Proteomes" id="UP000001294">
    <property type="component" value="Unassembled WGS sequence"/>
</dbReference>
<dbReference type="InterPro" id="IPR002018">
    <property type="entry name" value="CarbesteraseB"/>
</dbReference>
<protein>
    <recommendedName>
        <fullName evidence="10">Zn(2)-C6 fungal-type domain-containing protein</fullName>
    </recommendedName>
</protein>
<evidence type="ECO:0000256" key="3">
    <source>
        <dbReference type="ARBA" id="ARBA00022801"/>
    </source>
</evidence>
<dbReference type="GO" id="GO:0008270">
    <property type="term" value="F:zinc ion binding"/>
    <property type="evidence" value="ECO:0007669"/>
    <property type="project" value="InterPro"/>
</dbReference>
<dbReference type="SUPFAM" id="SSF57701">
    <property type="entry name" value="Zn2/Cys6 DNA-binding domain"/>
    <property type="match status" value="1"/>
</dbReference>
<dbReference type="PROSITE" id="PS00122">
    <property type="entry name" value="CARBOXYLESTERASE_B_1"/>
    <property type="match status" value="1"/>
</dbReference>
<keyword evidence="4" id="KW-0805">Transcription regulation</keyword>
<keyword evidence="8" id="KW-0175">Coiled coil</keyword>
<dbReference type="SUPFAM" id="SSF53474">
    <property type="entry name" value="alpha/beta-Hydrolases"/>
    <property type="match status" value="1"/>
</dbReference>
<gene>
    <name evidence="11" type="ORF">PMAA_008300</name>
</gene>
<dbReference type="InterPro" id="IPR007219">
    <property type="entry name" value="XnlR_reg_dom"/>
</dbReference>
<keyword evidence="12" id="KW-1185">Reference proteome</keyword>
<keyword evidence="5" id="KW-0238">DNA-binding</keyword>
<evidence type="ECO:0000256" key="9">
    <source>
        <dbReference type="SAM" id="MobiDB-lite"/>
    </source>
</evidence>
<evidence type="ECO:0000256" key="7">
    <source>
        <dbReference type="ARBA" id="ARBA00023242"/>
    </source>
</evidence>
<dbReference type="SMART" id="SM00066">
    <property type="entry name" value="GAL4"/>
    <property type="match status" value="1"/>
</dbReference>
<dbReference type="AlphaFoldDB" id="B6QWI2"/>
<dbReference type="Pfam" id="PF04082">
    <property type="entry name" value="Fungal_trans"/>
    <property type="match status" value="1"/>
</dbReference>
<feature type="compositionally biased region" description="Polar residues" evidence="9">
    <location>
        <begin position="732"/>
        <end position="746"/>
    </location>
</feature>
<evidence type="ECO:0000259" key="10">
    <source>
        <dbReference type="PROSITE" id="PS50048"/>
    </source>
</evidence>
<proteinExistence type="inferred from homology"/>
<dbReference type="InterPro" id="IPR019826">
    <property type="entry name" value="Carboxylesterase_B_AS"/>
</dbReference>
<keyword evidence="7" id="KW-0539">Nucleus</keyword>
<organism evidence="11 12">
    <name type="scientific">Talaromyces marneffei (strain ATCC 18224 / CBS 334.59 / QM 7333)</name>
    <name type="common">Penicillium marneffei</name>
    <dbReference type="NCBI Taxonomy" id="441960"/>
    <lineage>
        <taxon>Eukaryota</taxon>
        <taxon>Fungi</taxon>
        <taxon>Dikarya</taxon>
        <taxon>Ascomycota</taxon>
        <taxon>Pezizomycotina</taxon>
        <taxon>Eurotiomycetes</taxon>
        <taxon>Eurotiomycetidae</taxon>
        <taxon>Eurotiales</taxon>
        <taxon>Trichocomaceae</taxon>
        <taxon>Talaromyces</taxon>
        <taxon>Talaromyces sect. Talaromyces</taxon>
    </lineage>
</organism>
<dbReference type="SMART" id="SM00906">
    <property type="entry name" value="Fungal_trans"/>
    <property type="match status" value="1"/>
</dbReference>
<name>B6QWI2_TALMQ</name>
<dbReference type="EMBL" id="DS995907">
    <property type="protein sequence ID" value="EEA18551.1"/>
    <property type="molecule type" value="Genomic_DNA"/>
</dbReference>
<dbReference type="CDD" id="cd00067">
    <property type="entry name" value="GAL4"/>
    <property type="match status" value="1"/>
</dbReference>
<dbReference type="InterPro" id="IPR036864">
    <property type="entry name" value="Zn2-C6_fun-type_DNA-bd_sf"/>
</dbReference>
<sequence length="895" mass="100727">MDRSSKLPVMIWFQGGAYILNLNADYNATGLIQASSDNFIVVTFNYRVGLFGFLASQDVKNDGDLNAGLSDQRKAIIWVHNHISAFGGDPERVTLFGTSAGAGGVLLHTLAYGGENTSKPLFSAAISADPFVPEIFPYQRLEFQYQEILNATNCSSLECLRHLPTDSLLAANINRPFPRQTTSPLFYFSPCVDGIFFPDLPSKLLADGRFQRVPLLQGTVTDEGSIFAATANNTDVDQFDEFLSAQFPDLDTDGIDVQYSYIPLNTTSQAYYNRASFAYGDVSYTCYGLSFAAAFASANLPGIVPVVQAYWTSFARAHDPNVWRLEGSPEWKTWGSGQRLKIQTNSTAMEMVDRQQIENCEFWAARNSQSRVPKIASYPKPNKDRSESHDLYTCKAPDNAMRSESLAWCGWRYSMASSPRRIMPGAPCLECRRRKIGCNRSHPCSYCVKTKIQCIYPAPPIAPSTAGTDKIEYVERRVDGVEERLSVLERHMNEMKQLVMDRNSPSQGLQDANRPVSEAVAVATHETALSSQATQSIITIEPAQESNEIFSPMTLVSMWQTYLERVDPLLKLIHVPSTQKILMQACKEIKIANPNTVCLTYAIAYAAILSMSPMECISDLQHSKSVLLTRCRNKIDECFSEINVLDTRNMNVLQALVLYLKCGRLDPQGPNVHSLIGMAIGIAIKMHINRDGDQSDIPPFEAEMRRRLWWHILTLDVLTAQDKSTDPCVLGSSFNTRTPSNVSDSQLDPDMSRPPADRPENTEMTFTLCNFTVAFYSRQLTFSNDFCRENPYPILSVQEKCDAIRMLEKQIETQYLQYFDNSVPLQRITMLATRLNLLRMKLSVNGQSFKESGSRYDQQFIQDCALYTDYVSSMKNCQKSSYFMWFFDNLLNWSV</sequence>
<evidence type="ECO:0000313" key="12">
    <source>
        <dbReference type="Proteomes" id="UP000001294"/>
    </source>
</evidence>
<dbReference type="GO" id="GO:0000981">
    <property type="term" value="F:DNA-binding transcription factor activity, RNA polymerase II-specific"/>
    <property type="evidence" value="ECO:0007669"/>
    <property type="project" value="InterPro"/>
</dbReference>
<keyword evidence="3" id="KW-0378">Hydrolase</keyword>
<reference evidence="12" key="1">
    <citation type="journal article" date="2015" name="Genome Announc.">
        <title>Genome sequence of the AIDS-associated pathogen Penicillium marneffei (ATCC18224) and its near taxonomic relative Talaromyces stipitatus (ATCC10500).</title>
        <authorList>
            <person name="Nierman W.C."/>
            <person name="Fedorova-Abrams N.D."/>
            <person name="Andrianopoulos A."/>
        </authorList>
    </citation>
    <scope>NUCLEOTIDE SEQUENCE [LARGE SCALE GENOMIC DNA]</scope>
    <source>
        <strain evidence="12">ATCC 18224 / CBS 334.59 / QM 7333</strain>
    </source>
</reference>
<feature type="domain" description="Zn(2)-C6 fungal-type" evidence="10">
    <location>
        <begin position="427"/>
        <end position="456"/>
    </location>
</feature>
<dbReference type="InterPro" id="IPR029058">
    <property type="entry name" value="AB_hydrolase_fold"/>
</dbReference>
<evidence type="ECO:0000256" key="4">
    <source>
        <dbReference type="ARBA" id="ARBA00023015"/>
    </source>
</evidence>
<dbReference type="GO" id="GO:0016787">
    <property type="term" value="F:hydrolase activity"/>
    <property type="evidence" value="ECO:0007669"/>
    <property type="project" value="UniProtKB-KW"/>
</dbReference>
<comment type="similarity">
    <text evidence="1">Belongs to the type-B carboxylesterase/lipase family.</text>
</comment>
<evidence type="ECO:0000256" key="8">
    <source>
        <dbReference type="SAM" id="Coils"/>
    </source>
</evidence>
<evidence type="ECO:0000313" key="11">
    <source>
        <dbReference type="EMBL" id="EEA18551.1"/>
    </source>
</evidence>
<feature type="region of interest" description="Disordered" evidence="9">
    <location>
        <begin position="732"/>
        <end position="760"/>
    </location>
</feature>
<dbReference type="PhylomeDB" id="B6QWI2"/>
<evidence type="ECO:0000256" key="6">
    <source>
        <dbReference type="ARBA" id="ARBA00023163"/>
    </source>
</evidence>
<dbReference type="Gene3D" id="3.40.50.1820">
    <property type="entry name" value="alpha/beta hydrolase"/>
    <property type="match status" value="1"/>
</dbReference>
<evidence type="ECO:0000256" key="5">
    <source>
        <dbReference type="ARBA" id="ARBA00023125"/>
    </source>
</evidence>
<dbReference type="GO" id="GO:0006351">
    <property type="term" value="P:DNA-templated transcription"/>
    <property type="evidence" value="ECO:0007669"/>
    <property type="project" value="InterPro"/>
</dbReference>
<keyword evidence="2" id="KW-0479">Metal-binding</keyword>
<dbReference type="PROSITE" id="PS50048">
    <property type="entry name" value="ZN2_CY6_FUNGAL_2"/>
    <property type="match status" value="1"/>
</dbReference>
<dbReference type="Pfam" id="PF00135">
    <property type="entry name" value="COesterase"/>
    <property type="match status" value="1"/>
</dbReference>
<dbReference type="PANTHER" id="PTHR11559">
    <property type="entry name" value="CARBOXYLESTERASE"/>
    <property type="match status" value="1"/>
</dbReference>
<dbReference type="InterPro" id="IPR050309">
    <property type="entry name" value="Type-B_Carboxylest/Lipase"/>
</dbReference>
<dbReference type="Gene3D" id="4.10.240.10">
    <property type="entry name" value="Zn(2)-C6 fungal-type DNA-binding domain"/>
    <property type="match status" value="1"/>
</dbReference>
<evidence type="ECO:0000256" key="1">
    <source>
        <dbReference type="ARBA" id="ARBA00005964"/>
    </source>
</evidence>
<dbReference type="OrthoDB" id="435881at2759"/>
<evidence type="ECO:0000256" key="2">
    <source>
        <dbReference type="ARBA" id="ARBA00022723"/>
    </source>
</evidence>
<dbReference type="HOGENOM" id="CLU_323153_0_0_1"/>